<dbReference type="GO" id="GO:0008757">
    <property type="term" value="F:S-adenosylmethionine-dependent methyltransferase activity"/>
    <property type="evidence" value="ECO:0007669"/>
    <property type="project" value="InterPro"/>
</dbReference>
<dbReference type="Pfam" id="PF03705">
    <property type="entry name" value="CheR_N"/>
    <property type="match status" value="1"/>
</dbReference>
<keyword evidence="1" id="KW-0378">Hydrolase</keyword>
<dbReference type="InterPro" id="IPR001633">
    <property type="entry name" value="EAL_dom"/>
</dbReference>
<dbReference type="InterPro" id="IPR029787">
    <property type="entry name" value="Nucleotide_cyclase"/>
</dbReference>
<dbReference type="PROSITE" id="PS50122">
    <property type="entry name" value="CHEB"/>
    <property type="match status" value="1"/>
</dbReference>
<dbReference type="GO" id="GO:0000156">
    <property type="term" value="F:phosphorelay response regulator activity"/>
    <property type="evidence" value="ECO:0007669"/>
    <property type="project" value="InterPro"/>
</dbReference>
<organism evidence="9 10">
    <name type="scientific">Salinisphaera orenii MK-B5</name>
    <dbReference type="NCBI Taxonomy" id="856730"/>
    <lineage>
        <taxon>Bacteria</taxon>
        <taxon>Pseudomonadati</taxon>
        <taxon>Pseudomonadota</taxon>
        <taxon>Gammaproteobacteria</taxon>
        <taxon>Salinisphaerales</taxon>
        <taxon>Salinisphaeraceae</taxon>
        <taxon>Salinisphaera</taxon>
    </lineage>
</organism>
<dbReference type="Gene3D" id="3.40.50.180">
    <property type="entry name" value="Methylesterase CheB, C-terminal domain"/>
    <property type="match status" value="1"/>
</dbReference>
<dbReference type="InterPro" id="IPR022642">
    <property type="entry name" value="CheR_C"/>
</dbReference>
<evidence type="ECO:0000256" key="3">
    <source>
        <dbReference type="SAM" id="MobiDB-lite"/>
    </source>
</evidence>
<dbReference type="Pfam" id="PF00989">
    <property type="entry name" value="PAS"/>
    <property type="match status" value="1"/>
</dbReference>
<dbReference type="PROSITE" id="PS50887">
    <property type="entry name" value="GGDEF"/>
    <property type="match status" value="1"/>
</dbReference>
<dbReference type="SMART" id="SM00086">
    <property type="entry name" value="PAC"/>
    <property type="match status" value="1"/>
</dbReference>
<dbReference type="InterPro" id="IPR043128">
    <property type="entry name" value="Rev_trsase/Diguanyl_cyclase"/>
</dbReference>
<dbReference type="Pfam" id="PF01739">
    <property type="entry name" value="CheR"/>
    <property type="match status" value="1"/>
</dbReference>
<evidence type="ECO:0000256" key="1">
    <source>
        <dbReference type="PROSITE-ProRule" id="PRU00050"/>
    </source>
</evidence>
<keyword evidence="2" id="KW-0175">Coiled coil</keyword>
<feature type="compositionally biased region" description="Basic and acidic residues" evidence="3">
    <location>
        <begin position="8"/>
        <end position="21"/>
    </location>
</feature>
<evidence type="ECO:0000259" key="4">
    <source>
        <dbReference type="PROSITE" id="PS50113"/>
    </source>
</evidence>
<evidence type="ECO:0000259" key="8">
    <source>
        <dbReference type="PROSITE" id="PS50887"/>
    </source>
</evidence>
<dbReference type="Pfam" id="PF01339">
    <property type="entry name" value="CheB_methylest"/>
    <property type="match status" value="1"/>
</dbReference>
<dbReference type="NCBIfam" id="TIGR00254">
    <property type="entry name" value="GGDEF"/>
    <property type="match status" value="1"/>
</dbReference>
<dbReference type="InterPro" id="IPR035919">
    <property type="entry name" value="EAL_sf"/>
</dbReference>
<dbReference type="InterPro" id="IPR022641">
    <property type="entry name" value="CheR_N"/>
</dbReference>
<dbReference type="SUPFAM" id="SSF53335">
    <property type="entry name" value="S-adenosyl-L-methionine-dependent methyltransferases"/>
    <property type="match status" value="1"/>
</dbReference>
<dbReference type="Gene3D" id="3.20.20.450">
    <property type="entry name" value="EAL domain"/>
    <property type="match status" value="1"/>
</dbReference>
<evidence type="ECO:0000259" key="5">
    <source>
        <dbReference type="PROSITE" id="PS50122"/>
    </source>
</evidence>
<dbReference type="PANTHER" id="PTHR24422">
    <property type="entry name" value="CHEMOTAXIS PROTEIN METHYLTRANSFERASE"/>
    <property type="match status" value="1"/>
</dbReference>
<dbReference type="InterPro" id="IPR000014">
    <property type="entry name" value="PAS"/>
</dbReference>
<dbReference type="EMBL" id="AYKH01000042">
    <property type="protein sequence ID" value="ROO24536.1"/>
    <property type="molecule type" value="Genomic_DNA"/>
</dbReference>
<feature type="domain" description="PAC" evidence="4">
    <location>
        <begin position="940"/>
        <end position="991"/>
    </location>
</feature>
<dbReference type="RefSeq" id="WP_185015721.1">
    <property type="nucleotide sequence ID" value="NZ_AYKH01000042.1"/>
</dbReference>
<dbReference type="Pfam" id="PF00990">
    <property type="entry name" value="GGDEF"/>
    <property type="match status" value="1"/>
</dbReference>
<dbReference type="InterPro" id="IPR035965">
    <property type="entry name" value="PAS-like_dom_sf"/>
</dbReference>
<dbReference type="PROSITE" id="PS50113">
    <property type="entry name" value="PAC"/>
    <property type="match status" value="1"/>
</dbReference>
<protein>
    <submittedName>
        <fullName evidence="9">Chemotaxis protein CheR</fullName>
    </submittedName>
</protein>
<dbReference type="SUPFAM" id="SSF141868">
    <property type="entry name" value="EAL domain-like"/>
    <property type="match status" value="1"/>
</dbReference>
<keyword evidence="10" id="KW-1185">Reference proteome</keyword>
<dbReference type="GO" id="GO:0005737">
    <property type="term" value="C:cytoplasm"/>
    <property type="evidence" value="ECO:0007669"/>
    <property type="project" value="InterPro"/>
</dbReference>
<dbReference type="SMART" id="SM00138">
    <property type="entry name" value="MeTrc"/>
    <property type="match status" value="1"/>
</dbReference>
<dbReference type="InterPro" id="IPR001610">
    <property type="entry name" value="PAC"/>
</dbReference>
<dbReference type="Pfam" id="PF00563">
    <property type="entry name" value="EAL"/>
    <property type="match status" value="1"/>
</dbReference>
<dbReference type="InterPro" id="IPR000160">
    <property type="entry name" value="GGDEF_dom"/>
</dbReference>
<feature type="domain" description="EAL" evidence="7">
    <location>
        <begin position="1167"/>
        <end position="1421"/>
    </location>
</feature>
<dbReference type="InterPro" id="IPR035909">
    <property type="entry name" value="CheB_C"/>
</dbReference>
<dbReference type="SUPFAM" id="SSF55785">
    <property type="entry name" value="PYP-like sensor domain (PAS domain)"/>
    <property type="match status" value="2"/>
</dbReference>
<dbReference type="InterPro" id="IPR029063">
    <property type="entry name" value="SAM-dependent_MTases_sf"/>
</dbReference>
<dbReference type="CDD" id="cd01949">
    <property type="entry name" value="GGDEF"/>
    <property type="match status" value="1"/>
</dbReference>
<evidence type="ECO:0000256" key="2">
    <source>
        <dbReference type="SAM" id="Coils"/>
    </source>
</evidence>
<dbReference type="SMART" id="SM00091">
    <property type="entry name" value="PAS"/>
    <property type="match status" value="2"/>
</dbReference>
<dbReference type="GO" id="GO:0008984">
    <property type="term" value="F:protein-glutamate methylesterase activity"/>
    <property type="evidence" value="ECO:0007669"/>
    <property type="project" value="InterPro"/>
</dbReference>
<dbReference type="SMART" id="SM00052">
    <property type="entry name" value="EAL"/>
    <property type="match status" value="1"/>
</dbReference>
<dbReference type="InterPro" id="IPR050903">
    <property type="entry name" value="Bact_Chemotaxis_MeTrfase"/>
</dbReference>
<keyword evidence="1" id="KW-0145">Chemotaxis</keyword>
<evidence type="ECO:0000313" key="10">
    <source>
        <dbReference type="Proteomes" id="UP000283993"/>
    </source>
</evidence>
<dbReference type="SUPFAM" id="SSF55073">
    <property type="entry name" value="Nucleotide cyclase"/>
    <property type="match status" value="1"/>
</dbReference>
<reference evidence="9 10" key="1">
    <citation type="submission" date="2013-10" db="EMBL/GenBank/DDBJ databases">
        <title>Salinisphaera orenii MK-B5 Genome Sequencing.</title>
        <authorList>
            <person name="Lai Q."/>
            <person name="Li C."/>
            <person name="Shao Z."/>
        </authorList>
    </citation>
    <scope>NUCLEOTIDE SEQUENCE [LARGE SCALE GENOMIC DNA]</scope>
    <source>
        <strain evidence="9 10">MK-B5</strain>
    </source>
</reference>
<dbReference type="CDD" id="cd16434">
    <property type="entry name" value="CheB-CheR_fusion"/>
    <property type="match status" value="1"/>
</dbReference>
<dbReference type="PROSITE" id="PS50883">
    <property type="entry name" value="EAL"/>
    <property type="match status" value="1"/>
</dbReference>
<feature type="domain" description="GGDEF" evidence="8">
    <location>
        <begin position="1023"/>
        <end position="1156"/>
    </location>
</feature>
<sequence>MNSNPEPEPGHDARSFNEHERGSPAAIVGLGASAGGLEAFQAFFTAMGDDSGMAFVVVSHLAPDHHSQLSELLAKVTLMPVRIVDAPVAVQADHVYVIAPNRHLDIRDGRLQPMPMAARHGIPTTIYRFFRALAADQGPKAVGIVLSGSGSDGSEGIRAIKAHGGLTIVQSPETAQFDSMPRSAIDTGMADYVLPVEQMPTELRRYVRHAYVDGGGPLSADSDVADAPSETLDAILDTVRRRHGHDFRHYKAGTLSRRVERRMGVCQVSTSDAYLKMLSEDPQELDRLFADLLIGVTGFFRDPAGFEALEAQVLPALVGQRDSPDPIRVWVPGCATGEEAYSIAIVLYEAIEAAGSRQRLQLFATDIDARALEQARSGVFPETIAEDVSPERLERWFTRIDHGFRIDKSIREVTVFAVQNLISDPPFSRIDLICCRNLLIYLDQEIQKRVIRLFHYALRPQGALFLGNSEYIGKHYDLFSVISRKWRLYRRMEGDTRGLGGFDLTTPAPAERSAPVVHAPAQPETRPQRRIVEATQRLLLSDYAPASVVVTARFETLYMHGSVGEFLDFPMGEPTTHLLTLARRGLRNKLRAAVKTVLDGGPARVEDQARMLRDQQYREVRIVARRFTPAGLDEPYVLISMCDADKAPSTEAPDRVSNDGGDAELVAQLEHELRSTQEELQASTEEMEGANEELKAANEESLSMNEELQSANEELESSKEELQSLNEELNTVNAELQQKVEEVELANNDLVNLLSSTDIATIFLDKQGRIKRFTPAATALFNLIDNDIGRPVDDISNRLSAPLDLAADVRRVLDTLTTVESEEQTGEGRWFIRRMLPYRTVDDRIDGVVLTLSEITAIKATEQALRATEARFRGLYDDNPLMYLSLDRHDRIISINRFGARQLGYGDEAVVGRPFADLHTDTRALASELQRCRDNAGEPQRWETRLECADGSMLWVRANARQARDADDNPIIVIACEDISEQKRLSEEVYYHATHDALTGLINRREFERLLGRAVDNARERGEVHALCYIDLDNFKVVNDTYGHHAGDELLRQLTSRMLETIRQQDLLGRLGGDEFALLLDHCSIEDAERIANGLIEAIDAQEFLWHGYRLRVGACIGAVAIDATTGQTATVLQAADAACFAAKDVGPGTLQRYGENDAVVRRRRIDMNWANRLRSALRDDRIEMYAQSICAVADDSVRGYETLVRMRGAEDELIEPDRFMQAALRYGLIRELDLAVLRKTLECLAANVALLDGVAWVSINLSGTSLAHPGCAETTIESIRASGVDPTKLCFEITETSVISNLSQAQHFIDALHGFGCSFALDDFGVGLSSFHYLRVLPVDYIKIDGSFIRDMRDDRSVRAMVEAINGIAHLMGKQTIAECVESAAIMDVVRALKIDYAQGFHYARPLPPAGCAAAGRTGARL</sequence>
<evidence type="ECO:0000313" key="9">
    <source>
        <dbReference type="EMBL" id="ROO24536.1"/>
    </source>
</evidence>
<feature type="active site" evidence="1">
    <location>
        <position position="33"/>
    </location>
</feature>
<dbReference type="GO" id="GO:0006935">
    <property type="term" value="P:chemotaxis"/>
    <property type="evidence" value="ECO:0007669"/>
    <property type="project" value="UniProtKB-UniRule"/>
</dbReference>
<feature type="region of interest" description="Disordered" evidence="3">
    <location>
        <begin position="1"/>
        <end position="21"/>
    </location>
</feature>
<gene>
    <name evidence="9" type="ORF">SAOR_15205</name>
</gene>
<dbReference type="PANTHER" id="PTHR24422:SF27">
    <property type="entry name" value="PROTEIN-GLUTAMATE O-METHYLTRANSFERASE"/>
    <property type="match status" value="1"/>
</dbReference>
<dbReference type="Proteomes" id="UP000283993">
    <property type="component" value="Unassembled WGS sequence"/>
</dbReference>
<dbReference type="Gene3D" id="3.30.450.20">
    <property type="entry name" value="PAS domain"/>
    <property type="match status" value="2"/>
</dbReference>
<evidence type="ECO:0000259" key="7">
    <source>
        <dbReference type="PROSITE" id="PS50883"/>
    </source>
</evidence>
<dbReference type="CDD" id="cd00130">
    <property type="entry name" value="PAS"/>
    <property type="match status" value="1"/>
</dbReference>
<dbReference type="Gene3D" id="3.40.50.150">
    <property type="entry name" value="Vaccinia Virus protein VP39"/>
    <property type="match status" value="1"/>
</dbReference>
<dbReference type="CDD" id="cd01948">
    <property type="entry name" value="EAL"/>
    <property type="match status" value="1"/>
</dbReference>
<dbReference type="GO" id="GO:0006355">
    <property type="term" value="P:regulation of DNA-templated transcription"/>
    <property type="evidence" value="ECO:0007669"/>
    <property type="project" value="InterPro"/>
</dbReference>
<dbReference type="PRINTS" id="PR00996">
    <property type="entry name" value="CHERMTFRASE"/>
</dbReference>
<evidence type="ECO:0000259" key="6">
    <source>
        <dbReference type="PROSITE" id="PS50123"/>
    </source>
</evidence>
<accession>A0A423PGD3</accession>
<dbReference type="Gene3D" id="3.30.70.270">
    <property type="match status" value="1"/>
</dbReference>
<dbReference type="InterPro" id="IPR000700">
    <property type="entry name" value="PAS-assoc_C"/>
</dbReference>
<feature type="domain" description="CheB-type methylesterase" evidence="5">
    <location>
        <begin position="21"/>
        <end position="210"/>
    </location>
</feature>
<dbReference type="NCBIfam" id="TIGR00229">
    <property type="entry name" value="sensory_box"/>
    <property type="match status" value="1"/>
</dbReference>
<feature type="active site" evidence="1">
    <location>
        <position position="152"/>
    </location>
</feature>
<dbReference type="InterPro" id="IPR013767">
    <property type="entry name" value="PAS_fold"/>
</dbReference>
<dbReference type="SUPFAM" id="SSF47757">
    <property type="entry name" value="Chemotaxis receptor methyltransferase CheR, N-terminal domain"/>
    <property type="match status" value="1"/>
</dbReference>
<feature type="domain" description="CheR-type methyltransferase" evidence="6">
    <location>
        <begin position="232"/>
        <end position="494"/>
    </location>
</feature>
<name>A0A423PGD3_9GAMM</name>
<dbReference type="SMART" id="SM00267">
    <property type="entry name" value="GGDEF"/>
    <property type="match status" value="1"/>
</dbReference>
<dbReference type="InterPro" id="IPR000780">
    <property type="entry name" value="CheR_MeTrfase"/>
</dbReference>
<dbReference type="PROSITE" id="PS50123">
    <property type="entry name" value="CHER"/>
    <property type="match status" value="1"/>
</dbReference>
<dbReference type="SUPFAM" id="SSF52738">
    <property type="entry name" value="Methylesterase CheB, C-terminal domain"/>
    <property type="match status" value="1"/>
</dbReference>
<feature type="active site" evidence="1">
    <location>
        <position position="60"/>
    </location>
</feature>
<proteinExistence type="predicted"/>
<dbReference type="Pfam" id="PF13596">
    <property type="entry name" value="PAS_10"/>
    <property type="match status" value="1"/>
</dbReference>
<feature type="coiled-coil region" evidence="2">
    <location>
        <begin position="666"/>
        <end position="753"/>
    </location>
</feature>
<comment type="caution">
    <text evidence="9">The sequence shown here is derived from an EMBL/GenBank/DDBJ whole genome shotgun (WGS) entry which is preliminary data.</text>
</comment>
<dbReference type="InterPro" id="IPR000673">
    <property type="entry name" value="Sig_transdc_resp-reg_Me-estase"/>
</dbReference>